<dbReference type="SMART" id="SM00827">
    <property type="entry name" value="PKS_AT"/>
    <property type="match status" value="2"/>
</dbReference>
<keyword evidence="6" id="KW-0677">Repeat</keyword>
<dbReference type="SUPFAM" id="SSF55048">
    <property type="entry name" value="Probable ACP-binding domain of malonyl-CoA ACP transacylase"/>
    <property type="match status" value="2"/>
</dbReference>
<dbReference type="InterPro" id="IPR001227">
    <property type="entry name" value="Ac_transferase_dom_sf"/>
</dbReference>
<dbReference type="EMBL" id="FOYL01000001">
    <property type="protein sequence ID" value="SFQ99924.1"/>
    <property type="molecule type" value="Genomic_DNA"/>
</dbReference>
<dbReference type="GO" id="GO:0031177">
    <property type="term" value="F:phosphopantetheine binding"/>
    <property type="evidence" value="ECO:0007669"/>
    <property type="project" value="InterPro"/>
</dbReference>
<proteinExistence type="predicted"/>
<sequence length="2823" mass="293243">MSNEQKLRDYLKQAAKDLREARGRVNELEERDHEPIAIVGMSCRYPGGVTSPAELWQLVAEGTDAISDFPDDRGWTADDVYDPDPDVPGKSYVREGGFMSAPADFDPGFFDISPREALAMDPQHRLLLETSWEAFENAGIDPATVRGHRIGVYAGVMYQDYAARLTSVPEIVEGYLGSGNAGSVASGRVAYTFGFEGPAITVDTACSSSLVALHLAVQSLRRGETTMALAGGVTMIVTPAGFIEFSRQRGLAPDGRCKSFAAAADGTAWAEGAGMLLVERLSDARRLGHPVLAVVRGTAVNQDGASSGLSAPNGPAQQRVIRAALANAGLVPSDVDAVEAHGTGTVLGDPIEAQAVLAAYGQDRERPLLLGSLKSNIGHTQAAAGVGGVIKMVEAMRHGVLPKTLHVDSPSPHVDWEAGAVSLLTEAVDWPSTGQPRRAGVSSFGVSGTNTHVVLEQAPDSEIPSAGEPPAVLPWVLSGRTEAALRAQATRLADVDADPVSVAAALATNRAAFTERAVVLGDTRDDLVSGLRAIAAGELAPSVVRDAVAAGDVAFLFTGQGSQRAGMGRELHAEFPVYAKAFDEICAGFDPRVRNLVLDGGADLDRTEFAQPALFAVEVALFRLMESWGVRPDFLLGHSIGEIAAAHVAGVFSLPDAQVLVTARGRLMQALPVGGAMVAVRASEEEVREVLRDGGSAVGVSGDAVQVALWDGGSAVGVSGDDIRVALRDGGSAVGVSGDAVQAVLPDGGSAALSNADHVRAALRDRVSIAAVNGPRSVVLSGEAGAVAEVAARFGKAKALTTSHAFHSALMDPMLAGFRAAVEQITFTEPRIPLVSNVTGALATPGLVTDPDYWVRHVREAVRFADGVTALHTEGARTFLELGPDGVLSALAQDCLPDSAAAVAVLRAGRPEVRSAVAALARLHTRGVTPDWGAYFAGSGARRVDLPTYPFQRTRFWLEATGSNSFVEPAAKPEPTRLGARLAGIPAGERIRVLTELVRGQAAVVLNHETADEVRADRPFKELGFDSLTAVELRTLLATAVGRELPATLVFDHPTPLALAAFLDAELSGVDSAVIAETIQANDEPIAIIGMSCRYPGGVSSPDDLWKLVSSGTDAISMFPGDRGWDVDAVFDPDLSRPGTTYSIEGGFVTGATDFDAGFFGISPREALAMDPQQRLLLEASWEAFEHAGVDPTALRGAKVGVFAGTSAQDYSSLLATIPAEAEGYVGTGTASSVISGRIAYSLGFEGPALTVDTACSSSLVALHLAAQALRSGECSMALAGGVTVMSTPAGFIEFSRQRGLAPDGRCKSFAAAADGVGWSEGAGMLLVERLSDALRNGHEVLAVVRGSAVNSDGASNGLTAPNGPSQQRVIRQALANASLAPSDVDVVEAHGTGTVLGDPIEAQAVLATYGQGRERPLLLGSLKSNIGHTQAAAGVGGVIKIVEAMRHGVLPKTLHVDEPTPHVDWTAGAVELLTDVRPWPAGERPRRAGVSSFGVSGTNAHVVLEEPPVAAEPLGGEPLPVLPFMLSGRDAEGLRAQAAKLQAEIGHDLAPADVAHTLATGRAALEHRAAVLAADRDELQTGLGALAEGRPHRSLVQGTEVSGGVAFLFTGQGSQRAGMGRELYDTFPLYAKAFDEVCAHLDPRVREIVFEGAPELDGTEFAQQGIFAVEVALFRLLESWGVRPDLVLGHSVGEIAAAHVAGMLTLDDAATLVTARGRLMQALPEGGVMIAVQASEEDVLPLPDGVSLAAVNGPDAVVLSGEERAVTEVAARFAKTKRLNTSHAFHSALMEPMLAEFAAALDGLAPAKPVIPFLSTVEGGGDGSVAYWVRQVREGVRFADAVAAAREQGARTFVELGPDAVLSAMVEDAIPVLRNGHDEVRTAVGALARLHVRGITPHWATVFAGRRVGLPTQAFRRDRFWVEPSQAVDVTAAGLAAAEHPLLGAAVELPGTGGFLLTGSLSVRTHPWLADHAVQDTVLLPGTAFVELALRAADEAGCAAIEELTLAAPLVLPPRGAARIQVAVGAADDAGKRPITVHSATGDEESWSLHATGTLTPDEPGPMPGLAVWPPDGATAIDVTGLYDGLQDNGFGYGPAFQGLRAAWSLDGAVFAEVALPDGQRDSAGRFGVHPALLDAALHAVGLGDFVTAKGQGHLPFSWSGVALRTSGSASLRVRLAPVGPDAISLTVADAAGRPVASADSLLLRAISASGIEARREHHRSLFQVDWAPAATAAVTTTTRAVIGDPALAAAIDGATSYGTLADLPEPTPDLVFLPVNGGDDVHRVTTDVLAAVQDWLTRADGRLVVVTRGAEREVTDVAAAAAWGLVRTAQAENPGRFTLLDLDGEPDGAQILAALEGGEPQVLLRGGEALAPRLARVAVQEETSRAWHPDGTVLITGGTGTLGGLLARHLATTGVRHLVLAGRRGQDTPGIGDLVSELDALGAKTSVVACDAADREALKALLDGIPAEHPLTAVVHTAGVLDDGVLASLTPERFATVLRPKADAAWHLHELTRHLDLAAFVLFSSAASTLGNAGQANYAAANAVLDALARHRHAHGLPATSLAWGLWEESSGLLGELTEVDRKRMNRGGFGALATKNALALFDTALGTAQPVLLPMELDLAAMRTRIGGGTVPPLFRGLIRAARRPAAPSEDVLLAGVPAEEREAVLLDLVRTQVAAVLGHASADAVDPERAFSDFGFDSLSAVELRNNLAAATGLRLPATLIFDYPNPVVLTGFLLAELGSGDAVEADPALTALAQLEAGLAGARPGETTLTVLRTRLEVLLGTLYPQTGDQGGAVTDGGLDTATDEELFALIDQDFEVH</sequence>
<dbReference type="PROSITE" id="PS00012">
    <property type="entry name" value="PHOSPHOPANTETHEINE"/>
    <property type="match status" value="2"/>
</dbReference>
<dbReference type="InterPro" id="IPR016035">
    <property type="entry name" value="Acyl_Trfase/lysoPLipase"/>
</dbReference>
<dbReference type="SMART" id="SM00826">
    <property type="entry name" value="PKS_DH"/>
    <property type="match status" value="1"/>
</dbReference>
<feature type="domain" description="Carrier" evidence="11">
    <location>
        <begin position="992"/>
        <end position="1067"/>
    </location>
</feature>
<dbReference type="InterPro" id="IPR032821">
    <property type="entry name" value="PKS_assoc"/>
</dbReference>
<dbReference type="FunFam" id="3.40.47.10:FF:000019">
    <property type="entry name" value="Polyketide synthase type I"/>
    <property type="match status" value="2"/>
</dbReference>
<dbReference type="SUPFAM" id="SSF51735">
    <property type="entry name" value="NAD(P)-binding Rossmann-fold domains"/>
    <property type="match status" value="2"/>
</dbReference>
<dbReference type="GO" id="GO:0004315">
    <property type="term" value="F:3-oxoacyl-[acyl-carrier-protein] synthase activity"/>
    <property type="evidence" value="ECO:0007669"/>
    <property type="project" value="InterPro"/>
</dbReference>
<dbReference type="InterPro" id="IPR014030">
    <property type="entry name" value="Ketoacyl_synth_N"/>
</dbReference>
<dbReference type="InterPro" id="IPR049551">
    <property type="entry name" value="PKS_DH_C"/>
</dbReference>
<evidence type="ECO:0000256" key="5">
    <source>
        <dbReference type="ARBA" id="ARBA00022679"/>
    </source>
</evidence>
<comment type="pathway">
    <text evidence="2">Antibiotic biosynthesis.</text>
</comment>
<dbReference type="InterPro" id="IPR015083">
    <property type="entry name" value="NorB/c/GfsB-D-like_docking"/>
</dbReference>
<dbReference type="CDD" id="cd08956">
    <property type="entry name" value="KR_3_FAS_SDR_x"/>
    <property type="match status" value="1"/>
</dbReference>
<keyword evidence="15" id="KW-1185">Reference proteome</keyword>
<dbReference type="InterPro" id="IPR020806">
    <property type="entry name" value="PKS_PP-bd"/>
</dbReference>
<name>A0A1I6D346_9PSEU</name>
<dbReference type="PROSITE" id="PS52019">
    <property type="entry name" value="PKS_MFAS_DH"/>
    <property type="match status" value="1"/>
</dbReference>
<evidence type="ECO:0000256" key="9">
    <source>
        <dbReference type="ARBA" id="ARBA00023315"/>
    </source>
</evidence>
<dbReference type="Gene3D" id="3.40.366.10">
    <property type="entry name" value="Malonyl-Coenzyme A Acyl Carrier Protein, domain 2"/>
    <property type="match status" value="3"/>
</dbReference>
<evidence type="ECO:0000256" key="4">
    <source>
        <dbReference type="ARBA" id="ARBA00022553"/>
    </source>
</evidence>
<evidence type="ECO:0000256" key="1">
    <source>
        <dbReference type="ARBA" id="ARBA00001957"/>
    </source>
</evidence>
<dbReference type="Proteomes" id="UP000198583">
    <property type="component" value="Unassembled WGS sequence"/>
</dbReference>
<dbReference type="GO" id="GO:0006633">
    <property type="term" value="P:fatty acid biosynthetic process"/>
    <property type="evidence" value="ECO:0007669"/>
    <property type="project" value="InterPro"/>
</dbReference>
<dbReference type="SUPFAM" id="SSF53901">
    <property type="entry name" value="Thiolase-like"/>
    <property type="match status" value="2"/>
</dbReference>
<keyword evidence="8" id="KW-0511">Multifunctional enzyme</keyword>
<keyword evidence="7" id="KW-0045">Antibiotic biosynthesis</keyword>
<keyword evidence="4" id="KW-0597">Phosphoprotein</keyword>
<dbReference type="InterPro" id="IPR018201">
    <property type="entry name" value="Ketoacyl_synth_AS"/>
</dbReference>
<dbReference type="InterPro" id="IPR013968">
    <property type="entry name" value="PKS_KR"/>
</dbReference>
<dbReference type="InterPro" id="IPR036291">
    <property type="entry name" value="NAD(P)-bd_dom_sf"/>
</dbReference>
<feature type="domain" description="Ketosynthase family 3 (KS3)" evidence="12">
    <location>
        <begin position="33"/>
        <end position="457"/>
    </location>
</feature>
<dbReference type="InterPro" id="IPR020841">
    <property type="entry name" value="PKS_Beta-ketoAc_synthase_dom"/>
</dbReference>
<dbReference type="Pfam" id="PF08990">
    <property type="entry name" value="Docking"/>
    <property type="match status" value="1"/>
</dbReference>
<dbReference type="GO" id="GO:0004312">
    <property type="term" value="F:fatty acid synthase activity"/>
    <property type="evidence" value="ECO:0007669"/>
    <property type="project" value="TreeGrafter"/>
</dbReference>
<feature type="domain" description="Ketosynthase family 3 (KS3)" evidence="12">
    <location>
        <begin position="1083"/>
        <end position="1507"/>
    </location>
</feature>
<evidence type="ECO:0000313" key="15">
    <source>
        <dbReference type="Proteomes" id="UP000198583"/>
    </source>
</evidence>
<dbReference type="Gene3D" id="3.40.50.720">
    <property type="entry name" value="NAD(P)-binding Rossmann-like Domain"/>
    <property type="match status" value="1"/>
</dbReference>
<evidence type="ECO:0000256" key="10">
    <source>
        <dbReference type="PROSITE-ProRule" id="PRU01363"/>
    </source>
</evidence>
<feature type="region of interest" description="C-terminal hotdog fold" evidence="10">
    <location>
        <begin position="2075"/>
        <end position="2214"/>
    </location>
</feature>
<reference evidence="15" key="1">
    <citation type="submission" date="2016-10" db="EMBL/GenBank/DDBJ databases">
        <authorList>
            <person name="Varghese N."/>
            <person name="Submissions S."/>
        </authorList>
    </citation>
    <scope>NUCLEOTIDE SEQUENCE [LARGE SCALE GENOMIC DNA]</scope>
    <source>
        <strain evidence="15">DSM 44232</strain>
    </source>
</reference>
<evidence type="ECO:0000259" key="12">
    <source>
        <dbReference type="PROSITE" id="PS52004"/>
    </source>
</evidence>
<organism evidence="14 15">
    <name type="scientific">Lentzea waywayandensis</name>
    <dbReference type="NCBI Taxonomy" id="84724"/>
    <lineage>
        <taxon>Bacteria</taxon>
        <taxon>Bacillati</taxon>
        <taxon>Actinomycetota</taxon>
        <taxon>Actinomycetes</taxon>
        <taxon>Pseudonocardiales</taxon>
        <taxon>Pseudonocardiaceae</taxon>
        <taxon>Lentzea</taxon>
    </lineage>
</organism>
<dbReference type="Gene3D" id="3.10.129.110">
    <property type="entry name" value="Polyketide synthase dehydratase"/>
    <property type="match status" value="1"/>
</dbReference>
<dbReference type="PROSITE" id="PS52004">
    <property type="entry name" value="KS3_2"/>
    <property type="match status" value="2"/>
</dbReference>
<dbReference type="InterPro" id="IPR009081">
    <property type="entry name" value="PP-bd_ACP"/>
</dbReference>
<dbReference type="CDD" id="cd00833">
    <property type="entry name" value="PKS"/>
    <property type="match status" value="2"/>
</dbReference>
<dbReference type="Pfam" id="PF00698">
    <property type="entry name" value="Acyl_transf_1"/>
    <property type="match status" value="3"/>
</dbReference>
<dbReference type="SMART" id="SM00825">
    <property type="entry name" value="PKS_KS"/>
    <property type="match status" value="2"/>
</dbReference>
<evidence type="ECO:0000256" key="8">
    <source>
        <dbReference type="ARBA" id="ARBA00023268"/>
    </source>
</evidence>
<dbReference type="FunFam" id="1.10.1200.10:FF:000007">
    <property type="entry name" value="Probable polyketide synthase pks17"/>
    <property type="match status" value="2"/>
</dbReference>
<dbReference type="InterPro" id="IPR050091">
    <property type="entry name" value="PKS_NRPS_Biosynth_Enz"/>
</dbReference>
<dbReference type="InterPro" id="IPR042104">
    <property type="entry name" value="PKS_dehydratase_sf"/>
</dbReference>
<feature type="domain" description="PKS/mFAS DH" evidence="13">
    <location>
        <begin position="1941"/>
        <end position="2214"/>
    </location>
</feature>
<evidence type="ECO:0000256" key="2">
    <source>
        <dbReference type="ARBA" id="ARBA00004792"/>
    </source>
</evidence>
<dbReference type="InterPro" id="IPR016036">
    <property type="entry name" value="Malonyl_transacylase_ACP-bd"/>
</dbReference>
<dbReference type="Pfam" id="PF16197">
    <property type="entry name" value="KAsynt_C_assoc"/>
    <property type="match status" value="2"/>
</dbReference>
<dbReference type="InterPro" id="IPR057326">
    <property type="entry name" value="KR_dom"/>
</dbReference>
<dbReference type="InterPro" id="IPR006162">
    <property type="entry name" value="Ppantetheine_attach_site"/>
</dbReference>
<dbReference type="PROSITE" id="PS00606">
    <property type="entry name" value="KS3_1"/>
    <property type="match status" value="2"/>
</dbReference>
<feature type="active site" description="Proton donor; for dehydratase activity" evidence="10">
    <location>
        <position position="2136"/>
    </location>
</feature>
<gene>
    <name evidence="14" type="ORF">SAMN04488564_101962</name>
</gene>
<dbReference type="SMART" id="SM00823">
    <property type="entry name" value="PKS_PP"/>
    <property type="match status" value="2"/>
</dbReference>
<dbReference type="Gene3D" id="3.30.70.250">
    <property type="entry name" value="Malonyl-CoA ACP transacylase, ACP-binding"/>
    <property type="match status" value="1"/>
</dbReference>
<protein>
    <submittedName>
        <fullName evidence="14">Acyl transferase domain-containing protein</fullName>
    </submittedName>
</protein>
<dbReference type="InterPro" id="IPR036736">
    <property type="entry name" value="ACP-like_sf"/>
</dbReference>
<dbReference type="Gene3D" id="3.40.47.10">
    <property type="match status" value="2"/>
</dbReference>
<dbReference type="InterPro" id="IPR049552">
    <property type="entry name" value="PKS_DH_N"/>
</dbReference>
<keyword evidence="9" id="KW-0012">Acyltransferase</keyword>
<dbReference type="Pfam" id="PF14765">
    <property type="entry name" value="PS-DH"/>
    <property type="match status" value="1"/>
</dbReference>
<dbReference type="InterPro" id="IPR020807">
    <property type="entry name" value="PKS_DH"/>
</dbReference>
<dbReference type="InterPro" id="IPR014043">
    <property type="entry name" value="Acyl_transferase_dom"/>
</dbReference>
<dbReference type="InterPro" id="IPR014031">
    <property type="entry name" value="Ketoacyl_synth_C"/>
</dbReference>
<evidence type="ECO:0000256" key="6">
    <source>
        <dbReference type="ARBA" id="ARBA00022737"/>
    </source>
</evidence>
<dbReference type="SMART" id="SM00822">
    <property type="entry name" value="PKS_KR"/>
    <property type="match status" value="1"/>
</dbReference>
<evidence type="ECO:0000259" key="11">
    <source>
        <dbReference type="PROSITE" id="PS50075"/>
    </source>
</evidence>
<dbReference type="STRING" id="84724.SAMN04488564_101962"/>
<feature type="region of interest" description="N-terminal hotdog fold" evidence="10">
    <location>
        <begin position="1941"/>
        <end position="2063"/>
    </location>
</feature>
<dbReference type="Pfam" id="PF00109">
    <property type="entry name" value="ketoacyl-synt"/>
    <property type="match status" value="2"/>
</dbReference>
<feature type="active site" description="Proton acceptor; for dehydratase activity" evidence="10">
    <location>
        <position position="1973"/>
    </location>
</feature>
<dbReference type="InterPro" id="IPR049900">
    <property type="entry name" value="PKS_mFAS_DH"/>
</dbReference>
<dbReference type="Pfam" id="PF22953">
    <property type="entry name" value="SpnB_Rossmann"/>
    <property type="match status" value="1"/>
</dbReference>
<evidence type="ECO:0000259" key="13">
    <source>
        <dbReference type="PROSITE" id="PS52019"/>
    </source>
</evidence>
<dbReference type="SUPFAM" id="SSF47336">
    <property type="entry name" value="ACP-like"/>
    <property type="match status" value="2"/>
</dbReference>
<accession>A0A1I6D346</accession>
<dbReference type="SUPFAM" id="SSF52151">
    <property type="entry name" value="FabD/lysophospholipase-like"/>
    <property type="match status" value="2"/>
</dbReference>
<dbReference type="Pfam" id="PF21089">
    <property type="entry name" value="PKS_DH_N"/>
    <property type="match status" value="1"/>
</dbReference>
<dbReference type="Pfam" id="PF00550">
    <property type="entry name" value="PP-binding"/>
    <property type="match status" value="2"/>
</dbReference>
<dbReference type="PROSITE" id="PS50075">
    <property type="entry name" value="CARRIER"/>
    <property type="match status" value="2"/>
</dbReference>
<dbReference type="Pfam" id="PF08659">
    <property type="entry name" value="KR"/>
    <property type="match status" value="1"/>
</dbReference>
<dbReference type="Gene3D" id="3.30.70.3290">
    <property type="match status" value="2"/>
</dbReference>
<dbReference type="InterPro" id="IPR016039">
    <property type="entry name" value="Thiolase-like"/>
</dbReference>
<dbReference type="InterPro" id="IPR055123">
    <property type="entry name" value="SpnB-like_Rossmann"/>
</dbReference>
<dbReference type="SMART" id="SM01294">
    <property type="entry name" value="PKS_PP_betabranch"/>
    <property type="match status" value="2"/>
</dbReference>
<dbReference type="Gene3D" id="1.10.1200.10">
    <property type="entry name" value="ACP-like"/>
    <property type="match status" value="2"/>
</dbReference>
<dbReference type="PANTHER" id="PTHR43775:SF51">
    <property type="entry name" value="INACTIVE PHENOLPHTHIOCEROL SYNTHESIS POLYKETIDE SYNTHASE TYPE I PKS1-RELATED"/>
    <property type="match status" value="1"/>
</dbReference>
<evidence type="ECO:0000256" key="7">
    <source>
        <dbReference type="ARBA" id="ARBA00023194"/>
    </source>
</evidence>
<comment type="cofactor">
    <cofactor evidence="1">
        <name>pantetheine 4'-phosphate</name>
        <dbReference type="ChEBI" id="CHEBI:47942"/>
    </cofactor>
</comment>
<keyword evidence="3" id="KW-0596">Phosphopantetheine</keyword>
<feature type="domain" description="Carrier" evidence="11">
    <location>
        <begin position="2667"/>
        <end position="2742"/>
    </location>
</feature>
<dbReference type="GO" id="GO:0033068">
    <property type="term" value="P:macrolide biosynthetic process"/>
    <property type="evidence" value="ECO:0007669"/>
    <property type="project" value="UniProtKB-ARBA"/>
</dbReference>
<dbReference type="PANTHER" id="PTHR43775">
    <property type="entry name" value="FATTY ACID SYNTHASE"/>
    <property type="match status" value="1"/>
</dbReference>
<keyword evidence="5 14" id="KW-0808">Transferase</keyword>
<dbReference type="Pfam" id="PF02801">
    <property type="entry name" value="Ketoacyl-synt_C"/>
    <property type="match status" value="2"/>
</dbReference>
<evidence type="ECO:0000313" key="14">
    <source>
        <dbReference type="EMBL" id="SFQ99924.1"/>
    </source>
</evidence>
<evidence type="ECO:0000256" key="3">
    <source>
        <dbReference type="ARBA" id="ARBA00022450"/>
    </source>
</evidence>
<dbReference type="OrthoDB" id="9778690at2"/>